<keyword evidence="6" id="KW-0966">Cell projection</keyword>
<evidence type="ECO:0000313" key="13">
    <source>
        <dbReference type="EMBL" id="CAB3266841.1"/>
    </source>
</evidence>
<dbReference type="InterPro" id="IPR055391">
    <property type="entry name" value="BROMI_N"/>
</dbReference>
<evidence type="ECO:0000256" key="4">
    <source>
        <dbReference type="ARBA" id="ARBA00022490"/>
    </source>
</evidence>
<organism evidence="13">
    <name type="scientific">Phallusia mammillata</name>
    <dbReference type="NCBI Taxonomy" id="59560"/>
    <lineage>
        <taxon>Eukaryota</taxon>
        <taxon>Metazoa</taxon>
        <taxon>Chordata</taxon>
        <taxon>Tunicata</taxon>
        <taxon>Ascidiacea</taxon>
        <taxon>Phlebobranchia</taxon>
        <taxon>Ascidiidae</taxon>
        <taxon>Phallusia</taxon>
    </lineage>
</organism>
<dbReference type="PANTHER" id="PTHR13465:SF3">
    <property type="entry name" value="PROTEIN BROAD-MINDED"/>
    <property type="match status" value="1"/>
</dbReference>
<dbReference type="InterPro" id="IPR039156">
    <property type="entry name" value="PHAF1/BROMI"/>
</dbReference>
<evidence type="ECO:0000259" key="11">
    <source>
        <dbReference type="Pfam" id="PF23431"/>
    </source>
</evidence>
<dbReference type="AlphaFoldDB" id="A0A6F9DUI6"/>
<dbReference type="InterPro" id="IPR055392">
    <property type="entry name" value="BROMI_C"/>
</dbReference>
<comment type="subcellular location">
    <subcellularLocation>
        <location evidence="1">Cell projection</location>
        <location evidence="1">Cilium</location>
    </subcellularLocation>
    <subcellularLocation>
        <location evidence="2">Cytoplasm</location>
    </subcellularLocation>
</comment>
<evidence type="ECO:0000256" key="9">
    <source>
        <dbReference type="ARBA" id="ARBA00075916"/>
    </source>
</evidence>
<keyword evidence="3" id="KW-0217">Developmental protein</keyword>
<dbReference type="SUPFAM" id="SSF47923">
    <property type="entry name" value="Ypt/Rab-GAP domain of gyp1p"/>
    <property type="match status" value="1"/>
</dbReference>
<dbReference type="FunFam" id="1.10.472.80:FF:000031">
    <property type="entry name" value="TBC1 domain family, member 32"/>
    <property type="match status" value="1"/>
</dbReference>
<dbReference type="GO" id="GO:0005929">
    <property type="term" value="C:cilium"/>
    <property type="evidence" value="ECO:0007669"/>
    <property type="project" value="UniProtKB-SubCell"/>
</dbReference>
<evidence type="ECO:0000256" key="7">
    <source>
        <dbReference type="ARBA" id="ARBA00054310"/>
    </source>
</evidence>
<dbReference type="Pfam" id="PF23431">
    <property type="entry name" value="BROMI_N"/>
    <property type="match status" value="1"/>
</dbReference>
<evidence type="ECO:0000259" key="12">
    <source>
        <dbReference type="Pfam" id="PF23440"/>
    </source>
</evidence>
<accession>A0A6F9DUI6</accession>
<comment type="function">
    <text evidence="7">Required for high-level Shh responses in the developing neural tube. Together with CDK20, controls the structure of the primary cilium by coordinating assembly of the ciliary membrane and axoneme, allowing GLI2 to be properly activated in response to Shh signaling.</text>
</comment>
<evidence type="ECO:0000256" key="5">
    <source>
        <dbReference type="ARBA" id="ARBA00023069"/>
    </source>
</evidence>
<evidence type="ECO:0000256" key="6">
    <source>
        <dbReference type="ARBA" id="ARBA00023273"/>
    </source>
</evidence>
<name>A0A6F9DUI6_9ASCI</name>
<dbReference type="Pfam" id="PF14961">
    <property type="entry name" value="BROMI"/>
    <property type="match status" value="1"/>
</dbReference>
<proteinExistence type="evidence at transcript level"/>
<evidence type="ECO:0000256" key="8">
    <source>
        <dbReference type="ARBA" id="ARBA00067690"/>
    </source>
</evidence>
<keyword evidence="5" id="KW-0969">Cilium</keyword>
<gene>
    <name evidence="13" type="primary">Tbc1d32</name>
</gene>
<feature type="domain" description="BROMI middle region" evidence="10">
    <location>
        <begin position="168"/>
        <end position="818"/>
    </location>
</feature>
<dbReference type="PANTHER" id="PTHR13465">
    <property type="entry name" value="UPF0183 PROTEIN"/>
    <property type="match status" value="1"/>
</dbReference>
<dbReference type="GO" id="GO:0005737">
    <property type="term" value="C:cytoplasm"/>
    <property type="evidence" value="ECO:0007669"/>
    <property type="project" value="UniProtKB-SubCell"/>
</dbReference>
<protein>
    <recommendedName>
        <fullName evidence="8">Protein broad-minded</fullName>
    </recommendedName>
    <alternativeName>
        <fullName evidence="9">TBC1 domain family member 32</fullName>
    </alternativeName>
</protein>
<dbReference type="InterPro" id="IPR032735">
    <property type="entry name" value="BROMI_M"/>
</dbReference>
<dbReference type="Gene3D" id="1.10.472.80">
    <property type="entry name" value="Ypt/Rab-GAP domain of gyp1p, domain 3"/>
    <property type="match status" value="1"/>
</dbReference>
<dbReference type="InterPro" id="IPR035969">
    <property type="entry name" value="Rab-GAP_TBC_sf"/>
</dbReference>
<reference evidence="13" key="1">
    <citation type="submission" date="2020-04" db="EMBL/GenBank/DDBJ databases">
        <authorList>
            <person name="Neveu A P."/>
        </authorList>
    </citation>
    <scope>NUCLEOTIDE SEQUENCE</scope>
    <source>
        <tissue evidence="13">Whole embryo</tissue>
    </source>
</reference>
<feature type="domain" description="BROMI N-terminal" evidence="11">
    <location>
        <begin position="29"/>
        <end position="125"/>
    </location>
</feature>
<dbReference type="EMBL" id="LR790979">
    <property type="protein sequence ID" value="CAB3266841.1"/>
    <property type="molecule type" value="mRNA"/>
</dbReference>
<evidence type="ECO:0000256" key="2">
    <source>
        <dbReference type="ARBA" id="ARBA00004496"/>
    </source>
</evidence>
<dbReference type="Pfam" id="PF23440">
    <property type="entry name" value="BROMI_C"/>
    <property type="match status" value="1"/>
</dbReference>
<evidence type="ECO:0000256" key="3">
    <source>
        <dbReference type="ARBA" id="ARBA00022473"/>
    </source>
</evidence>
<keyword evidence="4" id="KW-0963">Cytoplasm</keyword>
<dbReference type="GO" id="GO:1905515">
    <property type="term" value="P:non-motile cilium assembly"/>
    <property type="evidence" value="ECO:0007669"/>
    <property type="project" value="TreeGrafter"/>
</dbReference>
<feature type="domain" description="BROMI C-terminal Rab TBC-like" evidence="12">
    <location>
        <begin position="837"/>
        <end position="1276"/>
    </location>
</feature>
<evidence type="ECO:0000256" key="1">
    <source>
        <dbReference type="ARBA" id="ARBA00004138"/>
    </source>
</evidence>
<evidence type="ECO:0000259" key="10">
    <source>
        <dbReference type="Pfam" id="PF14961"/>
    </source>
</evidence>
<sequence>MEYSDKELLFGLHDLVSNVNSILKRTDLGSENAEDIILHLEETDDNFHRNNFVKFLCDSIGIEIGQLIDDEIERKSTTSNPNCVSNQHSLVHAVTETICKSSVYLDLSKQLCANSVLTATELCKKSVSASSDDDTESYFSRQLKSMCSEGELSYGSSFNQGIFFMTQEQFHRIAEELSSAQPLNKRREALLRLCQVPPSDVMASESWSHLRIALMDALADSDNFISHTALSFHAKMFAVSSYQIMRETFTCLSEHIMQCFKIWPIQTTDEDLFLSEPYISRTLLRLRLLNEFQCEVPSIWVRYPESFLDSILNSTFNLMTEFIKAAPFSGLHLISLVDIDAHWFRKWLHGNYGRAAVISRLEKKYRQFLVYVVHNTMQFCQSYVHNQAITVDIKVSQQDRIVYSLQHLDFACFIHCLSIIARLVMYSCGRELFPVHLPDGQVIHVQDMLVSWIMVLNLADTKSKPINKYEPASFIAKALCNLCSSNAFVKECVGKQFISSLIGSIQNWLSIDTKQIVSESTMLHIAEILACLTSTCSGRKLLLFKYPTAKGSAAHNIAQFAQKALEGKLQQSLQQRFIPSHSVIGAYVFVCRQLYNTCEGLLLLMEYQLHEKIAAAWKQTHEIKQFSSLEEVDSDQQSIPTQSSSRSTVMWEDTLLDNLLNFAATPQGLLLLQQTGAINECVAYMHSRYTKKLQVSKCEKFGYGVMVTQLASTAAGTMALQHAGFLRAIVHEFWASIECTELDTQQPSRSNFLGRTERPVHKAFTGLANVLSSFQSVHEIFVGKKLANKSHYSFREIPNSPLDLLDRLVMLNSPQKYHFLLNYEQSHVFGLRLLTLLSCNLDTLLLLETQYKIQQLLLDLQKSNQTSDSCIIIDELTIERNHFLVRTHLIGGEGEKVLPPRTLSSVKDSKNKNVFKTGKSEPYVWPLFSQYPIPKAYVPELSDQTFSKKDSMLARFLSKSRVSDKNFLSQLRSIFAKAMTSSPSTVRGNVVEETLERVVTAFEKNSEERRFKRSPGQVQGRKEAGTTPLPVIVAGTKMTVQYGKLLSILKSSSDTAYNNLINVLQSCIQFLNQQHSYSTSLRILAGPYPCHDWFVSTIFLMFSGNKDKSLQFLLKLSELFVSGYLWPARLHASIHLPPKVRLSGIPPLYYRSGHHIELIVQMELPLIYSAFRMSGYTPSQIAQHWLTQCFWNYLPWLQITHYVTTVLVMGCDYQVYICVSILKHLQQSILMHRQTQDLQVFLKENYIKGFSVGNWMEYMETLETKYRATVLQSMRNLAD</sequence>